<sequence length="286" mass="31539">MTDDNRLGDYLRARRELVTPESVGLPVHGVRRVAGLRREEVAMLAGISADYYLRLEQGRDRNPSIQVLEALAGVLQLDATATDYLLRLGAPKPRRRARRPRPETVPVPTAQLLSVIGLPAFIEGRYLDVLAANDLVTALLPNVRVGENRLRSVFLDPAERVLHPDWAATAPRLVAGFRNRIGDRADDPRVVQLVGELSLGSEEFRQAWARHDVKPIQSRSIRLDHPQVGEIELALSKLAIEGTDGQMLVVYHAVPRTDAADKLALLTSLVRDYPTGATPPSSMISP</sequence>
<dbReference type="InterPro" id="IPR001387">
    <property type="entry name" value="Cro/C1-type_HTH"/>
</dbReference>
<dbReference type="RefSeq" id="WP_379151691.1">
    <property type="nucleotide sequence ID" value="NZ_JBHSRJ010000003.1"/>
</dbReference>
<dbReference type="Gene3D" id="1.10.260.40">
    <property type="entry name" value="lambda repressor-like DNA-binding domains"/>
    <property type="match status" value="1"/>
</dbReference>
<dbReference type="Proteomes" id="UP001596135">
    <property type="component" value="Unassembled WGS sequence"/>
</dbReference>
<dbReference type="SUPFAM" id="SSF47413">
    <property type="entry name" value="lambda repressor-like DNA-binding domains"/>
    <property type="match status" value="1"/>
</dbReference>
<proteinExistence type="predicted"/>
<name>A0ABW1LFH6_9ACTN</name>
<dbReference type="InterPro" id="IPR010982">
    <property type="entry name" value="Lambda_DNA-bd_dom_sf"/>
</dbReference>
<dbReference type="SMART" id="SM00530">
    <property type="entry name" value="HTH_XRE"/>
    <property type="match status" value="1"/>
</dbReference>
<organism evidence="2 3">
    <name type="scientific">Nocardioides hankookensis</name>
    <dbReference type="NCBI Taxonomy" id="443157"/>
    <lineage>
        <taxon>Bacteria</taxon>
        <taxon>Bacillati</taxon>
        <taxon>Actinomycetota</taxon>
        <taxon>Actinomycetes</taxon>
        <taxon>Propionibacteriales</taxon>
        <taxon>Nocardioidaceae</taxon>
        <taxon>Nocardioides</taxon>
    </lineage>
</organism>
<protein>
    <submittedName>
        <fullName evidence="2">Helix-turn-helix domain-containing protein</fullName>
    </submittedName>
</protein>
<evidence type="ECO:0000313" key="3">
    <source>
        <dbReference type="Proteomes" id="UP001596135"/>
    </source>
</evidence>
<dbReference type="Pfam" id="PF17765">
    <property type="entry name" value="MLTR_LBD"/>
    <property type="match status" value="1"/>
</dbReference>
<comment type="caution">
    <text evidence="2">The sequence shown here is derived from an EMBL/GenBank/DDBJ whole genome shotgun (WGS) entry which is preliminary data.</text>
</comment>
<evidence type="ECO:0000259" key="1">
    <source>
        <dbReference type="PROSITE" id="PS50943"/>
    </source>
</evidence>
<gene>
    <name evidence="2" type="ORF">ACFPYL_06075</name>
</gene>
<dbReference type="CDD" id="cd00093">
    <property type="entry name" value="HTH_XRE"/>
    <property type="match status" value="1"/>
</dbReference>
<dbReference type="Gene3D" id="3.30.450.180">
    <property type="match status" value="1"/>
</dbReference>
<dbReference type="InterPro" id="IPR041413">
    <property type="entry name" value="MLTR_LBD"/>
</dbReference>
<keyword evidence="3" id="KW-1185">Reference proteome</keyword>
<dbReference type="Pfam" id="PF13560">
    <property type="entry name" value="HTH_31"/>
    <property type="match status" value="1"/>
</dbReference>
<reference evidence="3" key="1">
    <citation type="journal article" date="2019" name="Int. J. Syst. Evol. Microbiol.">
        <title>The Global Catalogue of Microorganisms (GCM) 10K type strain sequencing project: providing services to taxonomists for standard genome sequencing and annotation.</title>
        <authorList>
            <consortium name="The Broad Institute Genomics Platform"/>
            <consortium name="The Broad Institute Genome Sequencing Center for Infectious Disease"/>
            <person name="Wu L."/>
            <person name="Ma J."/>
        </authorList>
    </citation>
    <scope>NUCLEOTIDE SEQUENCE [LARGE SCALE GENOMIC DNA]</scope>
    <source>
        <strain evidence="3">CCUG 54522</strain>
    </source>
</reference>
<dbReference type="PANTHER" id="PTHR35010">
    <property type="entry name" value="BLL4672 PROTEIN-RELATED"/>
    <property type="match status" value="1"/>
</dbReference>
<evidence type="ECO:0000313" key="2">
    <source>
        <dbReference type="EMBL" id="MFC6042629.1"/>
    </source>
</evidence>
<dbReference type="PANTHER" id="PTHR35010:SF2">
    <property type="entry name" value="BLL4672 PROTEIN"/>
    <property type="match status" value="1"/>
</dbReference>
<dbReference type="EMBL" id="JBHSRJ010000003">
    <property type="protein sequence ID" value="MFC6042629.1"/>
    <property type="molecule type" value="Genomic_DNA"/>
</dbReference>
<accession>A0ABW1LFH6</accession>
<dbReference type="PROSITE" id="PS50943">
    <property type="entry name" value="HTH_CROC1"/>
    <property type="match status" value="1"/>
</dbReference>
<feature type="domain" description="HTH cro/C1-type" evidence="1">
    <location>
        <begin position="31"/>
        <end position="85"/>
    </location>
</feature>